<keyword evidence="2" id="KW-1185">Reference proteome</keyword>
<gene>
    <name evidence="1" type="ORF">KSB_45990</name>
</gene>
<accession>A0ABQ3UTV2</accession>
<protein>
    <submittedName>
        <fullName evidence="1">Uncharacterized protein</fullName>
    </submittedName>
</protein>
<reference evidence="1 2" key="1">
    <citation type="journal article" date="2021" name="Int. J. Syst. Evol. Microbiol.">
        <title>Reticulibacter mediterranei gen. nov., sp. nov., within the new family Reticulibacteraceae fam. nov., and Ktedonospora formicarum gen. nov., sp. nov., Ktedonobacter robiniae sp. nov., Dictyobacter formicarum sp. nov. and Dictyobacter arantiisoli sp. nov., belonging to the class Ktedonobacteria.</title>
        <authorList>
            <person name="Yabe S."/>
            <person name="Zheng Y."/>
            <person name="Wang C.M."/>
            <person name="Sakai Y."/>
            <person name="Abe K."/>
            <person name="Yokota A."/>
            <person name="Donadio S."/>
            <person name="Cavaletti L."/>
            <person name="Monciardini P."/>
        </authorList>
    </citation>
    <scope>NUCLEOTIDE SEQUENCE [LARGE SCALE GENOMIC DNA]</scope>
    <source>
        <strain evidence="1 2">SOSP1-30</strain>
    </source>
</reference>
<dbReference type="EMBL" id="BNJG01000002">
    <property type="protein sequence ID" value="GHO56124.1"/>
    <property type="molecule type" value="Genomic_DNA"/>
</dbReference>
<name>A0ABQ3UTV2_9CHLR</name>
<evidence type="ECO:0000313" key="2">
    <source>
        <dbReference type="Proteomes" id="UP000654345"/>
    </source>
</evidence>
<comment type="caution">
    <text evidence="1">The sequence shown here is derived from an EMBL/GenBank/DDBJ whole genome shotgun (WGS) entry which is preliminary data.</text>
</comment>
<dbReference type="Proteomes" id="UP000654345">
    <property type="component" value="Unassembled WGS sequence"/>
</dbReference>
<organism evidence="1 2">
    <name type="scientific">Ktedonobacter robiniae</name>
    <dbReference type="NCBI Taxonomy" id="2778365"/>
    <lineage>
        <taxon>Bacteria</taxon>
        <taxon>Bacillati</taxon>
        <taxon>Chloroflexota</taxon>
        <taxon>Ktedonobacteria</taxon>
        <taxon>Ktedonobacterales</taxon>
        <taxon>Ktedonobacteraceae</taxon>
        <taxon>Ktedonobacter</taxon>
    </lineage>
</organism>
<proteinExistence type="predicted"/>
<dbReference type="RefSeq" id="WP_201372695.1">
    <property type="nucleotide sequence ID" value="NZ_BNJG01000002.1"/>
</dbReference>
<sequence length="49" mass="5815">MRRQDRVHPDQALRKSLFLDRIIRFDNDQAAISTGHQVLRGEYANFRSD</sequence>
<evidence type="ECO:0000313" key="1">
    <source>
        <dbReference type="EMBL" id="GHO56124.1"/>
    </source>
</evidence>